<keyword evidence="1" id="KW-0732">Signal</keyword>
<name>A0AAV5TAA5_9BILA</name>
<proteinExistence type="predicted"/>
<sequence length="152" mass="17279">VLTLSVINLLIGYRSLAAATSLVGSYLAAADFPMNTSAELFEEYGCCGFDESLDWHKEKIFEWNSMLTDTKMTIQQNFSWLDQCADKMNKEPYDNYLCALPYFCTEVKDSINISQYPDLNLLVSLSLSSDLPLNQFFLDSRREPHSGLYQVA</sequence>
<evidence type="ECO:0000256" key="1">
    <source>
        <dbReference type="SAM" id="SignalP"/>
    </source>
</evidence>
<dbReference type="Proteomes" id="UP001432027">
    <property type="component" value="Unassembled WGS sequence"/>
</dbReference>
<keyword evidence="3" id="KW-1185">Reference proteome</keyword>
<evidence type="ECO:0000313" key="3">
    <source>
        <dbReference type="Proteomes" id="UP001432027"/>
    </source>
</evidence>
<organism evidence="2 3">
    <name type="scientific">Pristionchus entomophagus</name>
    <dbReference type="NCBI Taxonomy" id="358040"/>
    <lineage>
        <taxon>Eukaryota</taxon>
        <taxon>Metazoa</taxon>
        <taxon>Ecdysozoa</taxon>
        <taxon>Nematoda</taxon>
        <taxon>Chromadorea</taxon>
        <taxon>Rhabditida</taxon>
        <taxon>Rhabditina</taxon>
        <taxon>Diplogasteromorpha</taxon>
        <taxon>Diplogasteroidea</taxon>
        <taxon>Neodiplogasteridae</taxon>
        <taxon>Pristionchus</taxon>
    </lineage>
</organism>
<evidence type="ECO:0000313" key="2">
    <source>
        <dbReference type="EMBL" id="GMS89743.1"/>
    </source>
</evidence>
<protein>
    <recommendedName>
        <fullName evidence="4">Tetraspannin</fullName>
    </recommendedName>
</protein>
<feature type="chain" id="PRO_5043865258" description="Tetraspannin" evidence="1">
    <location>
        <begin position="20"/>
        <end position="152"/>
    </location>
</feature>
<reference evidence="2" key="1">
    <citation type="submission" date="2023-10" db="EMBL/GenBank/DDBJ databases">
        <title>Genome assembly of Pristionchus species.</title>
        <authorList>
            <person name="Yoshida K."/>
            <person name="Sommer R.J."/>
        </authorList>
    </citation>
    <scope>NUCLEOTIDE SEQUENCE</scope>
    <source>
        <strain evidence="2">RS0144</strain>
    </source>
</reference>
<gene>
    <name evidence="2" type="ORF">PENTCL1PPCAC_11918</name>
</gene>
<comment type="caution">
    <text evidence="2">The sequence shown here is derived from an EMBL/GenBank/DDBJ whole genome shotgun (WGS) entry which is preliminary data.</text>
</comment>
<feature type="signal peptide" evidence="1">
    <location>
        <begin position="1"/>
        <end position="19"/>
    </location>
</feature>
<feature type="non-terminal residue" evidence="2">
    <location>
        <position position="1"/>
    </location>
</feature>
<accession>A0AAV5TAA5</accession>
<dbReference type="EMBL" id="BTSX01000003">
    <property type="protein sequence ID" value="GMS89743.1"/>
    <property type="molecule type" value="Genomic_DNA"/>
</dbReference>
<evidence type="ECO:0008006" key="4">
    <source>
        <dbReference type="Google" id="ProtNLM"/>
    </source>
</evidence>
<dbReference type="AlphaFoldDB" id="A0AAV5TAA5"/>